<dbReference type="InterPro" id="IPR035418">
    <property type="entry name" value="AraC-bd_2"/>
</dbReference>
<reference evidence="5 6" key="1">
    <citation type="submission" date="2020-08" db="EMBL/GenBank/DDBJ databases">
        <title>Genomic Encyclopedia of Type Strains, Phase IV (KMG-V): Genome sequencing to study the core and pangenomes of soil and plant-associated prokaryotes.</title>
        <authorList>
            <person name="Whitman W."/>
        </authorList>
    </citation>
    <scope>NUCLEOTIDE SEQUENCE [LARGE SCALE GENOMIC DNA]</scope>
    <source>
        <strain evidence="5 6">SEMIA 4064</strain>
    </source>
</reference>
<dbReference type="RefSeq" id="WP_183938511.1">
    <property type="nucleotide sequence ID" value="NZ_JACHBI010000006.1"/>
</dbReference>
<dbReference type="PANTHER" id="PTHR46796">
    <property type="entry name" value="HTH-TYPE TRANSCRIPTIONAL ACTIVATOR RHAS-RELATED"/>
    <property type="match status" value="1"/>
</dbReference>
<dbReference type="Proteomes" id="UP000549882">
    <property type="component" value="Unassembled WGS sequence"/>
</dbReference>
<dbReference type="Gene3D" id="1.10.10.60">
    <property type="entry name" value="Homeodomain-like"/>
    <property type="match status" value="1"/>
</dbReference>
<dbReference type="InterPro" id="IPR018062">
    <property type="entry name" value="HTH_AraC-typ_CS"/>
</dbReference>
<dbReference type="GO" id="GO:0003700">
    <property type="term" value="F:DNA-binding transcription factor activity"/>
    <property type="evidence" value="ECO:0007669"/>
    <property type="project" value="InterPro"/>
</dbReference>
<gene>
    <name evidence="5" type="ORF">GGD50_003482</name>
</gene>
<dbReference type="Pfam" id="PF12833">
    <property type="entry name" value="HTH_18"/>
    <property type="match status" value="1"/>
</dbReference>
<sequence>MPKSAPIFLTREQATDPTFRTQSAIFGAVLFDKNLKFSVTGEEELTVRCRGAHDAQRPPFSNKRRGRLDGRKDGVTAKTCMSYQGSDPDALSLLLSTPASLVTVEPRSKNIQYSCQFAGINKLAIADCRYEGEIQFERKGESDKLLVFLPSVGDAYIGHTKLGSFSTPGWGTIADGKVQERMEIAGRRQHLLLLLEQAELKRRLGNMLERTIYADIEFHPDLDLEGGPGKLLRMLSETTFAGLADEKGLQQSPLAVASLTEAISNLLLEALPHNFSLALAGPVSIATPKHVKRAIDHMQAHLAEPITLEEIAAAAQTSVRTLQCTFRRFRMTTPMAFLQELRMTAARNELLISVPGTSVSAVAQKWGLMHAGRFAVNYKKRFGELPSETIRG</sequence>
<protein>
    <submittedName>
        <fullName evidence="5">AraC-like DNA-binding protein</fullName>
    </submittedName>
</protein>
<evidence type="ECO:0000256" key="3">
    <source>
        <dbReference type="ARBA" id="ARBA00023163"/>
    </source>
</evidence>
<dbReference type="SUPFAM" id="SSF46689">
    <property type="entry name" value="Homeodomain-like"/>
    <property type="match status" value="1"/>
</dbReference>
<organism evidence="5 6">
    <name type="scientific">Rhizobium paranaense</name>
    <dbReference type="NCBI Taxonomy" id="1650438"/>
    <lineage>
        <taxon>Bacteria</taxon>
        <taxon>Pseudomonadati</taxon>
        <taxon>Pseudomonadota</taxon>
        <taxon>Alphaproteobacteria</taxon>
        <taxon>Hyphomicrobiales</taxon>
        <taxon>Rhizobiaceae</taxon>
        <taxon>Rhizobium/Agrobacterium group</taxon>
        <taxon>Rhizobium</taxon>
    </lineage>
</organism>
<dbReference type="InterPro" id="IPR009057">
    <property type="entry name" value="Homeodomain-like_sf"/>
</dbReference>
<keyword evidence="2 5" id="KW-0238">DNA-binding</keyword>
<dbReference type="PROSITE" id="PS00041">
    <property type="entry name" value="HTH_ARAC_FAMILY_1"/>
    <property type="match status" value="1"/>
</dbReference>
<dbReference type="Pfam" id="PF14525">
    <property type="entry name" value="AraC_binding_2"/>
    <property type="match status" value="1"/>
</dbReference>
<keyword evidence="6" id="KW-1185">Reference proteome</keyword>
<proteinExistence type="predicted"/>
<comment type="caution">
    <text evidence="5">The sequence shown here is derived from an EMBL/GenBank/DDBJ whole genome shotgun (WGS) entry which is preliminary data.</text>
</comment>
<evidence type="ECO:0000259" key="4">
    <source>
        <dbReference type="PROSITE" id="PS01124"/>
    </source>
</evidence>
<dbReference type="PANTHER" id="PTHR46796:SF12">
    <property type="entry name" value="HTH-TYPE DNA-BINDING TRANSCRIPTIONAL ACTIVATOR EUTR"/>
    <property type="match status" value="1"/>
</dbReference>
<dbReference type="AlphaFoldDB" id="A0A7W8XSN9"/>
<evidence type="ECO:0000256" key="2">
    <source>
        <dbReference type="ARBA" id="ARBA00023125"/>
    </source>
</evidence>
<dbReference type="EMBL" id="JACHBI010000006">
    <property type="protein sequence ID" value="MBB5574853.1"/>
    <property type="molecule type" value="Genomic_DNA"/>
</dbReference>
<evidence type="ECO:0000256" key="1">
    <source>
        <dbReference type="ARBA" id="ARBA00023015"/>
    </source>
</evidence>
<dbReference type="InterPro" id="IPR018060">
    <property type="entry name" value="HTH_AraC"/>
</dbReference>
<keyword evidence="3" id="KW-0804">Transcription</keyword>
<dbReference type="PROSITE" id="PS01124">
    <property type="entry name" value="HTH_ARAC_FAMILY_2"/>
    <property type="match status" value="1"/>
</dbReference>
<evidence type="ECO:0000313" key="5">
    <source>
        <dbReference type="EMBL" id="MBB5574853.1"/>
    </source>
</evidence>
<evidence type="ECO:0000313" key="6">
    <source>
        <dbReference type="Proteomes" id="UP000549882"/>
    </source>
</evidence>
<dbReference type="InterPro" id="IPR050204">
    <property type="entry name" value="AraC_XylS_family_regulators"/>
</dbReference>
<dbReference type="GO" id="GO:0043565">
    <property type="term" value="F:sequence-specific DNA binding"/>
    <property type="evidence" value="ECO:0007669"/>
    <property type="project" value="InterPro"/>
</dbReference>
<keyword evidence="1" id="KW-0805">Transcription regulation</keyword>
<accession>A0A7W8XSN9</accession>
<feature type="domain" description="HTH araC/xylS-type" evidence="4">
    <location>
        <begin position="292"/>
        <end position="392"/>
    </location>
</feature>
<dbReference type="SMART" id="SM00342">
    <property type="entry name" value="HTH_ARAC"/>
    <property type="match status" value="1"/>
</dbReference>
<name>A0A7W8XSN9_9HYPH</name>